<protein>
    <submittedName>
        <fullName evidence="1">Uncharacterized protein</fullName>
    </submittedName>
</protein>
<name>A0A3M7RYH6_BRAPC</name>
<organism evidence="1 2">
    <name type="scientific">Brachionus plicatilis</name>
    <name type="common">Marine rotifer</name>
    <name type="synonym">Brachionus muelleri</name>
    <dbReference type="NCBI Taxonomy" id="10195"/>
    <lineage>
        <taxon>Eukaryota</taxon>
        <taxon>Metazoa</taxon>
        <taxon>Spiralia</taxon>
        <taxon>Gnathifera</taxon>
        <taxon>Rotifera</taxon>
        <taxon>Eurotatoria</taxon>
        <taxon>Monogononta</taxon>
        <taxon>Pseudotrocha</taxon>
        <taxon>Ploima</taxon>
        <taxon>Brachionidae</taxon>
        <taxon>Brachionus</taxon>
    </lineage>
</organism>
<proteinExistence type="predicted"/>
<gene>
    <name evidence="1" type="ORF">BpHYR1_024808</name>
</gene>
<evidence type="ECO:0000313" key="1">
    <source>
        <dbReference type="EMBL" id="RNA28489.1"/>
    </source>
</evidence>
<sequence length="111" mass="12482">MLADFHAFGISLSLKLKLKRYIMLLIWSGTEAASSFNLFIVDNETSSHFIPKKFTFFCSNRPLLSPLVLRNLGDPDGVMKYFSDTFIPNYLNLTLMSIMFGDSLSAFVLGA</sequence>
<comment type="caution">
    <text evidence="1">The sequence shown here is derived from an EMBL/GenBank/DDBJ whole genome shotgun (WGS) entry which is preliminary data.</text>
</comment>
<reference evidence="1 2" key="1">
    <citation type="journal article" date="2018" name="Sci. Rep.">
        <title>Genomic signatures of local adaptation to the degree of environmental predictability in rotifers.</title>
        <authorList>
            <person name="Franch-Gras L."/>
            <person name="Hahn C."/>
            <person name="Garcia-Roger E.M."/>
            <person name="Carmona M.J."/>
            <person name="Serra M."/>
            <person name="Gomez A."/>
        </authorList>
    </citation>
    <scope>NUCLEOTIDE SEQUENCE [LARGE SCALE GENOMIC DNA]</scope>
    <source>
        <strain evidence="1">HYR1</strain>
    </source>
</reference>
<dbReference type="AlphaFoldDB" id="A0A3M7RYH6"/>
<accession>A0A3M7RYH6</accession>
<evidence type="ECO:0000313" key="2">
    <source>
        <dbReference type="Proteomes" id="UP000276133"/>
    </source>
</evidence>
<dbReference type="Proteomes" id="UP000276133">
    <property type="component" value="Unassembled WGS sequence"/>
</dbReference>
<dbReference type="EMBL" id="REGN01002387">
    <property type="protein sequence ID" value="RNA28489.1"/>
    <property type="molecule type" value="Genomic_DNA"/>
</dbReference>
<keyword evidence="2" id="KW-1185">Reference proteome</keyword>